<keyword evidence="17" id="KW-1185">Reference proteome</keyword>
<evidence type="ECO:0000256" key="7">
    <source>
        <dbReference type="ARBA" id="ARBA00022723"/>
    </source>
</evidence>
<evidence type="ECO:0000256" key="12">
    <source>
        <dbReference type="ARBA" id="ARBA00034128"/>
    </source>
</evidence>
<comment type="caution">
    <text evidence="16">The sequence shown here is derived from an EMBL/GenBank/DDBJ whole genome shotgun (WGS) entry which is preliminary data.</text>
</comment>
<dbReference type="GO" id="GO:0046872">
    <property type="term" value="F:metal ion binding"/>
    <property type="evidence" value="ECO:0007669"/>
    <property type="project" value="UniProtKB-KW"/>
</dbReference>
<keyword evidence="8" id="KW-0408">Iron</keyword>
<evidence type="ECO:0000313" key="16">
    <source>
        <dbReference type="EMBL" id="GMK54998.1"/>
    </source>
</evidence>
<dbReference type="SFLD" id="SFLDG01121">
    <property type="entry name" value="Diphthamide_biosynthesis"/>
    <property type="match status" value="1"/>
</dbReference>
<evidence type="ECO:0000256" key="9">
    <source>
        <dbReference type="ARBA" id="ARBA00023014"/>
    </source>
</evidence>
<dbReference type="Proteomes" id="UP001222932">
    <property type="component" value="Unassembled WGS sequence"/>
</dbReference>
<evidence type="ECO:0000256" key="15">
    <source>
        <dbReference type="SAM" id="MobiDB-lite"/>
    </source>
</evidence>
<evidence type="ECO:0000256" key="6">
    <source>
        <dbReference type="ARBA" id="ARBA00022490"/>
    </source>
</evidence>
<sequence>MSDAFYTSSAHAFEDVEVGTPAEAGPSSMGDASSSLDAAFDISNTAQLILDGGFKTIGLQFPDELLPSSVAVYRALQARIAPSGAQAYVLADSTYGACCPDILSCLHLPADLLVHYGHACLTPTDAIPVHYVFPRQTLDVSAAAAALKDASASEFEGEGGKRGALVVWDVAYDWLADEIQGAFTDWPVPVSFATIQRPSLVPAGEGITTAPSGCRGKQDAGATSACCTSKEQGATSLCENGGAASSCCSSAAPANPASSKGKGKAPALRSLTPPPGIAISDTVLFYLGPEGRSLLNLQMNHATNSVYAFSAQGAWAVHPTSSRLLSRRLFALHSAMSADVFGLVVGNVGLASSRALVAELREALKLAKKKSYTLSVGRLNPAKLANFAEIECFVLIGCAEGGVVDSKDFLRPIITPWELTLALKGKAGVWDPSAWTLDLNAALDEATAVVASERAAGEGDESDNESELEFSLVTGAYRTRKVFGAAAKEETREGGTEVALRNDNMSLAKLESAGSMFLQTRTFQGLEPRYGLDEPAMLEQGRTGVARGYTEEKK</sequence>
<dbReference type="Gene3D" id="3.40.50.11860">
    <property type="entry name" value="Diphthamide synthesis DPH1/DPH2 domain 3"/>
    <property type="match status" value="1"/>
</dbReference>
<dbReference type="GO" id="GO:0051536">
    <property type="term" value="F:iron-sulfur cluster binding"/>
    <property type="evidence" value="ECO:0007669"/>
    <property type="project" value="UniProtKB-KW"/>
</dbReference>
<dbReference type="PANTHER" id="PTHR10762">
    <property type="entry name" value="DIPHTHAMIDE BIOSYNTHESIS PROTEIN"/>
    <property type="match status" value="1"/>
</dbReference>
<gene>
    <name evidence="16" type="primary">DPH2</name>
    <name evidence="16" type="ORF">CspeluHIS016_0200540</name>
</gene>
<dbReference type="FunFam" id="3.40.50.11860:FF:000001">
    <property type="entry name" value="2-(3-amino-3-carboxypropyl)histidine synthase subunit 2"/>
    <property type="match status" value="1"/>
</dbReference>
<protein>
    <recommendedName>
        <fullName evidence="5">2-(3-amino-3-carboxypropyl)histidine synthase subunit 2</fullName>
    </recommendedName>
    <alternativeName>
        <fullName evidence="10">Diphthamide biosynthesis protein 2</fullName>
    </alternativeName>
    <alternativeName>
        <fullName evidence="11">Diphtheria toxin resistance protein 2</fullName>
    </alternativeName>
    <alternativeName>
        <fullName evidence="14">S-adenosyl-L-methionine:L-histidine 3-amino-3-carboxypropyltransferase 2</fullName>
    </alternativeName>
</protein>
<dbReference type="GO" id="GO:0090560">
    <property type="term" value="F:2-(3-amino-3-carboxypropyl)histidine synthase activity"/>
    <property type="evidence" value="ECO:0007669"/>
    <property type="project" value="InterPro"/>
</dbReference>
<evidence type="ECO:0000256" key="5">
    <source>
        <dbReference type="ARBA" id="ARBA00021914"/>
    </source>
</evidence>
<reference evidence="16" key="1">
    <citation type="journal article" date="2023" name="BMC Genomics">
        <title>Chromosome-level genome assemblies of Cutaneotrichosporon spp. (Trichosporonales, Basidiomycota) reveal imbalanced evolution between nucleotide sequences and chromosome synteny.</title>
        <authorList>
            <person name="Kobayashi Y."/>
            <person name="Kayamori A."/>
            <person name="Aoki K."/>
            <person name="Shiwa Y."/>
            <person name="Matsutani M."/>
            <person name="Fujita N."/>
            <person name="Sugita T."/>
            <person name="Iwasaki W."/>
            <person name="Tanaka N."/>
            <person name="Takashima M."/>
        </authorList>
    </citation>
    <scope>NUCLEOTIDE SEQUENCE</scope>
    <source>
        <strain evidence="16">HIS016</strain>
    </source>
</reference>
<organism evidence="16 17">
    <name type="scientific">Cutaneotrichosporon spelunceum</name>
    <dbReference type="NCBI Taxonomy" id="1672016"/>
    <lineage>
        <taxon>Eukaryota</taxon>
        <taxon>Fungi</taxon>
        <taxon>Dikarya</taxon>
        <taxon>Basidiomycota</taxon>
        <taxon>Agaricomycotina</taxon>
        <taxon>Tremellomycetes</taxon>
        <taxon>Trichosporonales</taxon>
        <taxon>Trichosporonaceae</taxon>
        <taxon>Cutaneotrichosporon</taxon>
    </lineage>
</organism>
<comment type="subunit">
    <text evidence="12">Component of the 2-(3-amino-3-carboxypropyl)histidine synthase complex composed of DPH1, DPH2, DPH3 and a NADH-dependent reductase, predominantly CBR1.</text>
</comment>
<keyword evidence="6" id="KW-0963">Cytoplasm</keyword>
<evidence type="ECO:0000256" key="1">
    <source>
        <dbReference type="ARBA" id="ARBA00001966"/>
    </source>
</evidence>
<keyword evidence="7" id="KW-0479">Metal-binding</keyword>
<dbReference type="Gene3D" id="3.40.50.11840">
    <property type="entry name" value="Diphthamide synthesis DPH1/DPH2 domain 1"/>
    <property type="match status" value="1"/>
</dbReference>
<dbReference type="FunFam" id="3.40.50.11840:FF:000005">
    <property type="entry name" value="2-(3-amino-3-carboxypropyl)histidine synthase subunit 2"/>
    <property type="match status" value="1"/>
</dbReference>
<evidence type="ECO:0000256" key="3">
    <source>
        <dbReference type="ARBA" id="ARBA00005156"/>
    </source>
</evidence>
<evidence type="ECO:0000256" key="2">
    <source>
        <dbReference type="ARBA" id="ARBA00004496"/>
    </source>
</evidence>
<keyword evidence="9" id="KW-0411">Iron-sulfur</keyword>
<evidence type="ECO:0000256" key="11">
    <source>
        <dbReference type="ARBA" id="ARBA00032791"/>
    </source>
</evidence>
<dbReference type="InterPro" id="IPR016435">
    <property type="entry name" value="DPH1/DPH2"/>
</dbReference>
<name>A0AAD3YAF9_9TREE</name>
<feature type="region of interest" description="Disordered" evidence="15">
    <location>
        <begin position="534"/>
        <end position="554"/>
    </location>
</feature>
<evidence type="ECO:0000256" key="14">
    <source>
        <dbReference type="ARBA" id="ARBA00080784"/>
    </source>
</evidence>
<reference evidence="16" key="2">
    <citation type="submission" date="2023-06" db="EMBL/GenBank/DDBJ databases">
        <authorList>
            <person name="Kobayashi Y."/>
            <person name="Kayamori A."/>
            <person name="Aoki K."/>
            <person name="Shiwa Y."/>
            <person name="Fujita N."/>
            <person name="Sugita T."/>
            <person name="Iwasaki W."/>
            <person name="Tanaka N."/>
            <person name="Takashima M."/>
        </authorList>
    </citation>
    <scope>NUCLEOTIDE SEQUENCE</scope>
    <source>
        <strain evidence="16">HIS016</strain>
    </source>
</reference>
<dbReference type="GO" id="GO:0017183">
    <property type="term" value="P:protein histidyl modification to diphthamide"/>
    <property type="evidence" value="ECO:0007669"/>
    <property type="project" value="InterPro"/>
</dbReference>
<comment type="subcellular location">
    <subcellularLocation>
        <location evidence="2">Cytoplasm</location>
    </subcellularLocation>
</comment>
<dbReference type="SFLD" id="SFLDS00032">
    <property type="entry name" value="Radical_SAM_3-amino-3-carboxyp"/>
    <property type="match status" value="1"/>
</dbReference>
<dbReference type="GO" id="GO:0005737">
    <property type="term" value="C:cytoplasm"/>
    <property type="evidence" value="ECO:0007669"/>
    <property type="project" value="UniProtKB-SubCell"/>
</dbReference>
<dbReference type="PANTHER" id="PTHR10762:SF2">
    <property type="entry name" value="2-(3-AMINO-3-CARBOXYPROPYL)HISTIDINE SYNTHASE SUBUNIT 2"/>
    <property type="match status" value="1"/>
</dbReference>
<comment type="similarity">
    <text evidence="4">Belongs to the DPH1/DPH2 family. DPH2 subfamily.</text>
</comment>
<evidence type="ECO:0000256" key="4">
    <source>
        <dbReference type="ARBA" id="ARBA00006179"/>
    </source>
</evidence>
<evidence type="ECO:0000256" key="10">
    <source>
        <dbReference type="ARBA" id="ARBA00032573"/>
    </source>
</evidence>
<comment type="pathway">
    <text evidence="3">Protein modification; peptidyl-diphthamide biosynthesis.</text>
</comment>
<evidence type="ECO:0000256" key="8">
    <source>
        <dbReference type="ARBA" id="ARBA00023004"/>
    </source>
</evidence>
<evidence type="ECO:0000313" key="17">
    <source>
        <dbReference type="Proteomes" id="UP001222932"/>
    </source>
</evidence>
<evidence type="ECO:0000256" key="13">
    <source>
        <dbReference type="ARBA" id="ARBA00054092"/>
    </source>
</evidence>
<comment type="function">
    <text evidence="13">Required for the first step of diphthamide biosynthesis, a post-translational modification of histidine which occurs in elongation factor 2. DPH1 and DPH2 transfer a 3-amino-3-carboxypropyl (ACP) group from S-adenosyl-L-methionine (SAM) to a histidine residue, the reaction is assisted by a reduction system comprising DPH3 and a NADH-dependent reductase, predominantly CBR1. Facilitates the reduction of the catalytic iron-sulfur cluster found in the DPH1 subunit.</text>
</comment>
<dbReference type="EMBL" id="BTCM01000002">
    <property type="protein sequence ID" value="GMK54998.1"/>
    <property type="molecule type" value="Genomic_DNA"/>
</dbReference>
<dbReference type="NCBIfam" id="TIGR00322">
    <property type="entry name" value="diphth2_R"/>
    <property type="match status" value="1"/>
</dbReference>
<accession>A0AAD3YAF9</accession>
<comment type="cofactor">
    <cofactor evidence="1">
        <name>[4Fe-4S] cluster</name>
        <dbReference type="ChEBI" id="CHEBI:49883"/>
    </cofactor>
</comment>
<dbReference type="Pfam" id="PF01866">
    <property type="entry name" value="Diphthamide_syn"/>
    <property type="match status" value="2"/>
</dbReference>
<dbReference type="InterPro" id="IPR042263">
    <property type="entry name" value="DPH1/DPH2_1"/>
</dbReference>
<proteinExistence type="inferred from homology"/>
<dbReference type="AlphaFoldDB" id="A0AAD3YAF9"/>
<dbReference type="InterPro" id="IPR042265">
    <property type="entry name" value="DPH1/DPH2_3"/>
</dbReference>